<dbReference type="Proteomes" id="UP001202674">
    <property type="component" value="Unassembled WGS sequence"/>
</dbReference>
<name>A0AAE3FTW8_9EURY</name>
<dbReference type="AlphaFoldDB" id="A0AAE3FTW8"/>
<proteinExistence type="predicted"/>
<feature type="region of interest" description="Disordered" evidence="1">
    <location>
        <begin position="1"/>
        <end position="71"/>
    </location>
</feature>
<keyword evidence="3" id="KW-1185">Reference proteome</keyword>
<feature type="compositionally biased region" description="Acidic residues" evidence="1">
    <location>
        <begin position="18"/>
        <end position="29"/>
    </location>
</feature>
<evidence type="ECO:0000313" key="2">
    <source>
        <dbReference type="EMBL" id="MCL9815273.1"/>
    </source>
</evidence>
<sequence>MTNGMKSGAGSDPFSDSSSDEEPPEESEPQSEKSEETAETTSPSKADDDSSPNKKSQAPDSGQNGDTLPYIFARHSVKDSRKMIQYFLREDTQETEKDARHAVEDELGTDVPLTDIREALVRVGANHPDEIADELRDWGYRLKEE</sequence>
<comment type="caution">
    <text evidence="2">The sequence shown here is derived from an EMBL/GenBank/DDBJ whole genome shotgun (WGS) entry which is preliminary data.</text>
</comment>
<feature type="compositionally biased region" description="Polar residues" evidence="1">
    <location>
        <begin position="53"/>
        <end position="66"/>
    </location>
</feature>
<accession>A0AAE3FTW8</accession>
<dbReference type="RefSeq" id="WP_250598783.1">
    <property type="nucleotide sequence ID" value="NZ_JAKRVY010000019.1"/>
</dbReference>
<dbReference type="InterPro" id="IPR058276">
    <property type="entry name" value="DUF7970"/>
</dbReference>
<gene>
    <name evidence="2" type="ORF">AArcSt11_16610</name>
</gene>
<evidence type="ECO:0000313" key="3">
    <source>
        <dbReference type="Proteomes" id="UP001202674"/>
    </source>
</evidence>
<organism evidence="2 3">
    <name type="scientific">Natranaeroarchaeum aerophilus</name>
    <dbReference type="NCBI Taxonomy" id="2917711"/>
    <lineage>
        <taxon>Archaea</taxon>
        <taxon>Methanobacteriati</taxon>
        <taxon>Methanobacteriota</taxon>
        <taxon>Stenosarchaea group</taxon>
        <taxon>Halobacteria</taxon>
        <taxon>Halobacteriales</taxon>
        <taxon>Natronoarchaeaceae</taxon>
        <taxon>Natranaeroarchaeum</taxon>
    </lineage>
</organism>
<reference evidence="2 3" key="1">
    <citation type="journal article" date="2022" name="Syst. Appl. Microbiol.">
        <title>Natronocalculus amylovorans gen. nov., sp. nov., and Natranaeroarchaeum aerophilus sp. nov., dominant culturable amylolytic natronoarchaea from hypersaline soda lakes in southwestern Siberia.</title>
        <authorList>
            <person name="Sorokin D.Y."/>
            <person name="Elcheninov A.G."/>
            <person name="Khizhniak T.V."/>
            <person name="Koenen M."/>
            <person name="Bale N.J."/>
            <person name="Damste J.S.S."/>
            <person name="Kublanov I.V."/>
        </authorList>
    </citation>
    <scope>NUCLEOTIDE SEQUENCE [LARGE SCALE GENOMIC DNA]</scope>
    <source>
        <strain evidence="2 3">AArc-St1-1</strain>
    </source>
</reference>
<protein>
    <submittedName>
        <fullName evidence="2">Uncharacterized protein</fullName>
    </submittedName>
</protein>
<evidence type="ECO:0000256" key="1">
    <source>
        <dbReference type="SAM" id="MobiDB-lite"/>
    </source>
</evidence>
<dbReference type="Pfam" id="PF25925">
    <property type="entry name" value="DUF7970"/>
    <property type="match status" value="1"/>
</dbReference>
<dbReference type="EMBL" id="JAKRVY010000019">
    <property type="protein sequence ID" value="MCL9815273.1"/>
    <property type="molecule type" value="Genomic_DNA"/>
</dbReference>